<proteinExistence type="predicted"/>
<sequence length="443" mass="47243">MRSKLMQTLLLIAVALFSGLLMTRLFDKFHLPDVTAYLVTGVLIGPCILGRLGVPCLGFNTFEQVDSLSMISDVALGFIAFAIGHEFRLSALKQTGKQATVIGIIQACFATLCVDAALIALHFIMPDLLPMPVAVTLGAIAAATAPAATLMVVRQYKAKGPVTDVLLPVVALDDAVGLVIFAISFGIAQSLKNGDTDIAALILEPLMEVFLSLAFGGLVGLVLTWLERFFHSHRNRNALIVGSVILTVAVSQLKIPAGPFTFGFSSLLVCMMLGTIFCNFCPLSEDLMLQADRWSGPAVTLFFVLSGAALKFEVFGDPAVLLVGVVYIVARSLGKYLGAGLSSSMVHSPEPVRKYLGITLLPQAGVALGMCATAYRVLGGTEGTLVRNIVLFSVLVYELVGPSLTKWALTKAGDIRKMPDEVASRREKELQEAAKPVPAAFRK</sequence>
<name>A0AC61MW66_9FIRM</name>
<dbReference type="EMBL" id="CP068393">
    <property type="protein sequence ID" value="QUC66942.1"/>
    <property type="molecule type" value="Genomic_DNA"/>
</dbReference>
<organism evidence="1 2">
    <name type="scientific">Aristaeella hokkaidonensis</name>
    <dbReference type="NCBI Taxonomy" id="3046382"/>
    <lineage>
        <taxon>Bacteria</taxon>
        <taxon>Bacillati</taxon>
        <taxon>Bacillota</taxon>
        <taxon>Clostridia</taxon>
        <taxon>Eubacteriales</taxon>
        <taxon>Aristaeellaceae</taxon>
        <taxon>Aristaeella</taxon>
    </lineage>
</organism>
<keyword evidence="2" id="KW-1185">Reference proteome</keyword>
<gene>
    <name evidence="1" type="ORF">JYE49_14060</name>
</gene>
<evidence type="ECO:0000313" key="2">
    <source>
        <dbReference type="Proteomes" id="UP000682782"/>
    </source>
</evidence>
<accession>A0AC61MW66</accession>
<evidence type="ECO:0000313" key="1">
    <source>
        <dbReference type="EMBL" id="QUC66942.1"/>
    </source>
</evidence>
<dbReference type="Proteomes" id="UP000682782">
    <property type="component" value="Chromosome"/>
</dbReference>
<reference evidence="1" key="1">
    <citation type="submission" date="2021-01" db="EMBL/GenBank/DDBJ databases">
        <title>Complete genome sequence of Clostridiales bacterium R-7.</title>
        <authorList>
            <person name="Mahoney-Kurpe S.C."/>
            <person name="Palevich N."/>
            <person name="Koike S."/>
            <person name="Moon C.D."/>
            <person name="Attwood G.T."/>
        </authorList>
    </citation>
    <scope>NUCLEOTIDE SEQUENCE</scope>
    <source>
        <strain evidence="1">R-7</strain>
    </source>
</reference>
<protein>
    <submittedName>
        <fullName evidence="1">Cation:proton antiporter</fullName>
    </submittedName>
</protein>